<evidence type="ECO:0000256" key="1">
    <source>
        <dbReference type="SAM" id="MobiDB-lite"/>
    </source>
</evidence>
<proteinExistence type="predicted"/>
<comment type="caution">
    <text evidence="2">The sequence shown here is derived from an EMBL/GenBank/DDBJ whole genome shotgun (WGS) entry which is preliminary data.</text>
</comment>
<keyword evidence="3" id="KW-1185">Reference proteome</keyword>
<feature type="compositionally biased region" description="Low complexity" evidence="1">
    <location>
        <begin position="153"/>
        <end position="165"/>
    </location>
</feature>
<dbReference type="InterPro" id="IPR025322">
    <property type="entry name" value="PADRE_dom"/>
</dbReference>
<dbReference type="Pfam" id="PF14009">
    <property type="entry name" value="PADRE"/>
    <property type="match status" value="1"/>
</dbReference>
<sequence length="178" mass="19214">MGNCQAIDNATLVVQHPCGRVDKLYWPVTAGELLKTNPGHYVALLLTTTTATAAATAGGAGAGNTVRVTRIKLLRPTDTLVLGQAYRLIPAAEVMKVLWAKKQAKIKKKLELGDEQEKVKEKTGSAADTKPRRSDVEKTHQVLKHDRDRRKTAATASSAAARSKAWQPSLQSIHEAGI</sequence>
<evidence type="ECO:0000313" key="3">
    <source>
        <dbReference type="Proteomes" id="UP000836841"/>
    </source>
</evidence>
<dbReference type="Proteomes" id="UP000836841">
    <property type="component" value="Unassembled WGS sequence"/>
</dbReference>
<protein>
    <submittedName>
        <fullName evidence="2">Uncharacterized protein</fullName>
    </submittedName>
</protein>
<gene>
    <name evidence="2" type="ORF">TAV2_LOCUS8314</name>
</gene>
<evidence type="ECO:0000313" key="2">
    <source>
        <dbReference type="EMBL" id="CAH2049630.1"/>
    </source>
</evidence>
<dbReference type="PANTHER" id="PTHR33413">
    <property type="entry name" value="EXPRESSED PROTEIN"/>
    <property type="match status" value="1"/>
</dbReference>
<accession>A0AAU9RTE7</accession>
<dbReference type="AlphaFoldDB" id="A0AAU9RTE7"/>
<organism evidence="2 3">
    <name type="scientific">Thlaspi arvense</name>
    <name type="common">Field penny-cress</name>
    <dbReference type="NCBI Taxonomy" id="13288"/>
    <lineage>
        <taxon>Eukaryota</taxon>
        <taxon>Viridiplantae</taxon>
        <taxon>Streptophyta</taxon>
        <taxon>Embryophyta</taxon>
        <taxon>Tracheophyta</taxon>
        <taxon>Spermatophyta</taxon>
        <taxon>Magnoliopsida</taxon>
        <taxon>eudicotyledons</taxon>
        <taxon>Gunneridae</taxon>
        <taxon>Pentapetalae</taxon>
        <taxon>rosids</taxon>
        <taxon>malvids</taxon>
        <taxon>Brassicales</taxon>
        <taxon>Brassicaceae</taxon>
        <taxon>Thlaspideae</taxon>
        <taxon>Thlaspi</taxon>
    </lineage>
</organism>
<feature type="compositionally biased region" description="Basic and acidic residues" evidence="1">
    <location>
        <begin position="114"/>
        <end position="151"/>
    </location>
</feature>
<dbReference type="EMBL" id="CAJVSB020000299">
    <property type="protein sequence ID" value="CAH2049630.1"/>
    <property type="molecule type" value="Genomic_DNA"/>
</dbReference>
<dbReference type="PANTHER" id="PTHR33413:SF33">
    <property type="entry name" value="MEDIATOR OF RNA POLYMERASE II TRANSCRIPTION SUBUNIT 29"/>
    <property type="match status" value="1"/>
</dbReference>
<name>A0AAU9RTE7_THLAR</name>
<feature type="region of interest" description="Disordered" evidence="1">
    <location>
        <begin position="114"/>
        <end position="178"/>
    </location>
</feature>
<reference evidence="2 3" key="1">
    <citation type="submission" date="2022-03" db="EMBL/GenBank/DDBJ databases">
        <authorList>
            <person name="Nunn A."/>
            <person name="Chopra R."/>
            <person name="Nunn A."/>
            <person name="Contreras Garrido A."/>
        </authorList>
    </citation>
    <scope>NUCLEOTIDE SEQUENCE [LARGE SCALE GENOMIC DNA]</scope>
</reference>